<comment type="caution">
    <text evidence="5">The sequence shown here is derived from an EMBL/GenBank/DDBJ whole genome shotgun (WGS) entry which is preliminary data.</text>
</comment>
<feature type="transmembrane region" description="Helical" evidence="3">
    <location>
        <begin position="239"/>
        <end position="259"/>
    </location>
</feature>
<evidence type="ECO:0000256" key="1">
    <source>
        <dbReference type="ARBA" id="ARBA00004127"/>
    </source>
</evidence>
<organism evidence="5 6">
    <name type="scientific">Bacillus manliponensis</name>
    <dbReference type="NCBI Taxonomy" id="574376"/>
    <lineage>
        <taxon>Bacteria</taxon>
        <taxon>Bacillati</taxon>
        <taxon>Bacillota</taxon>
        <taxon>Bacilli</taxon>
        <taxon>Bacillales</taxon>
        <taxon>Bacillaceae</taxon>
        <taxon>Bacillus</taxon>
        <taxon>Bacillus cereus group</taxon>
    </lineage>
</organism>
<feature type="transmembrane region" description="Helical" evidence="3">
    <location>
        <begin position="38"/>
        <end position="55"/>
    </location>
</feature>
<feature type="transmembrane region" description="Helical" evidence="3">
    <location>
        <begin position="64"/>
        <end position="82"/>
    </location>
</feature>
<dbReference type="PANTHER" id="PTHR22911">
    <property type="entry name" value="ACYL-MALONYL CONDENSING ENZYME-RELATED"/>
    <property type="match status" value="1"/>
</dbReference>
<keyword evidence="3" id="KW-1133">Transmembrane helix</keyword>
<dbReference type="eggNOG" id="COG0697">
    <property type="taxonomic scope" value="Bacteria"/>
</dbReference>
<feature type="transmembrane region" description="Helical" evidence="3">
    <location>
        <begin position="7"/>
        <end position="26"/>
    </location>
</feature>
<name>A0A073JXC5_9BACI</name>
<dbReference type="RefSeq" id="WP_034640080.1">
    <property type="nucleotide sequence ID" value="NZ_CBCSJC010000027.1"/>
</dbReference>
<evidence type="ECO:0000313" key="5">
    <source>
        <dbReference type="EMBL" id="KEK18862.1"/>
    </source>
</evidence>
<comment type="similarity">
    <text evidence="2">Belongs to the EamA transporter family.</text>
</comment>
<dbReference type="PANTHER" id="PTHR22911:SF137">
    <property type="entry name" value="SOLUTE CARRIER FAMILY 35 MEMBER G2-RELATED"/>
    <property type="match status" value="1"/>
</dbReference>
<dbReference type="AlphaFoldDB" id="A0A073JXC5"/>
<feature type="domain" description="EamA" evidence="4">
    <location>
        <begin position="147"/>
        <end position="280"/>
    </location>
</feature>
<evidence type="ECO:0000313" key="6">
    <source>
        <dbReference type="Proteomes" id="UP000027822"/>
    </source>
</evidence>
<dbReference type="InterPro" id="IPR000620">
    <property type="entry name" value="EamA_dom"/>
</dbReference>
<keyword evidence="6" id="KW-1185">Reference proteome</keyword>
<keyword evidence="3" id="KW-0812">Transmembrane</keyword>
<feature type="domain" description="EamA" evidence="4">
    <location>
        <begin position="5"/>
        <end position="135"/>
    </location>
</feature>
<dbReference type="Pfam" id="PF00892">
    <property type="entry name" value="EamA"/>
    <property type="match status" value="2"/>
</dbReference>
<sequence length="302" mass="32357">MLRYSLLVLLGACSYGILAIFVKFAYSEGFSLGEVIGSQYLFGWFILLSITLLFSRHRVPFKQAIILFIAGTSASLTGIFYYGSLQTVPASIAIVLLFQFVWIGIIIEAVATKTFPSKEKIISVIFLLAGTFLSSGLFEQSAGSIDMKGIFFGLLSAVAFAFYIFVSGKVAVEIPSLPRGVTLMAGALTLVMIIFPPTFLYDGALAAGLWKYGLGLGIFSIVIPSIAFTIGIPKIGSGLATILGAAELPVTTILSVFLLKEAVLTSQWVGVTLILIGIAIPQIAFALRGKYTKRPVHEKMAA</sequence>
<feature type="transmembrane region" description="Helical" evidence="3">
    <location>
        <begin position="265"/>
        <end position="287"/>
    </location>
</feature>
<protein>
    <submittedName>
        <fullName evidence="5">Multidrug transporter</fullName>
    </submittedName>
</protein>
<feature type="transmembrane region" description="Helical" evidence="3">
    <location>
        <begin position="212"/>
        <end position="232"/>
    </location>
</feature>
<dbReference type="EMBL" id="JOTN01000011">
    <property type="protein sequence ID" value="KEK18862.1"/>
    <property type="molecule type" value="Genomic_DNA"/>
</dbReference>
<feature type="transmembrane region" description="Helical" evidence="3">
    <location>
        <begin position="180"/>
        <end position="200"/>
    </location>
</feature>
<feature type="transmembrane region" description="Helical" evidence="3">
    <location>
        <begin position="121"/>
        <end position="138"/>
    </location>
</feature>
<evidence type="ECO:0000256" key="2">
    <source>
        <dbReference type="ARBA" id="ARBA00007362"/>
    </source>
</evidence>
<accession>A0A073JXC5</accession>
<evidence type="ECO:0000259" key="4">
    <source>
        <dbReference type="Pfam" id="PF00892"/>
    </source>
</evidence>
<feature type="transmembrane region" description="Helical" evidence="3">
    <location>
        <begin position="88"/>
        <end position="109"/>
    </location>
</feature>
<comment type="subcellular location">
    <subcellularLocation>
        <location evidence="1">Endomembrane system</location>
        <topology evidence="1">Multi-pass membrane protein</topology>
    </subcellularLocation>
</comment>
<dbReference type="GO" id="GO:0016020">
    <property type="term" value="C:membrane"/>
    <property type="evidence" value="ECO:0007669"/>
    <property type="project" value="InterPro"/>
</dbReference>
<evidence type="ECO:0000256" key="3">
    <source>
        <dbReference type="SAM" id="Phobius"/>
    </source>
</evidence>
<reference evidence="5 6" key="1">
    <citation type="submission" date="2014-06" db="EMBL/GenBank/DDBJ databases">
        <title>Draft genome sequence of Bacillus manliponensis JCM 15802 (MCCC 1A00708).</title>
        <authorList>
            <person name="Lai Q."/>
            <person name="Liu Y."/>
            <person name="Shao Z."/>
        </authorList>
    </citation>
    <scope>NUCLEOTIDE SEQUENCE [LARGE SCALE GENOMIC DNA]</scope>
    <source>
        <strain evidence="5 6">JCM 15802</strain>
    </source>
</reference>
<dbReference type="SUPFAM" id="SSF103481">
    <property type="entry name" value="Multidrug resistance efflux transporter EmrE"/>
    <property type="match status" value="1"/>
</dbReference>
<proteinExistence type="inferred from homology"/>
<dbReference type="InterPro" id="IPR037185">
    <property type="entry name" value="EmrE-like"/>
</dbReference>
<keyword evidence="3" id="KW-0472">Membrane</keyword>
<dbReference type="OrthoDB" id="3180815at2"/>
<gene>
    <name evidence="5" type="ORF">BAMA_03555</name>
</gene>
<dbReference type="Proteomes" id="UP000027822">
    <property type="component" value="Unassembled WGS sequence"/>
</dbReference>
<feature type="transmembrane region" description="Helical" evidence="3">
    <location>
        <begin position="150"/>
        <end position="168"/>
    </location>
</feature>